<dbReference type="RefSeq" id="XP_011073261.1">
    <property type="nucleotide sequence ID" value="XM_011074959.2"/>
</dbReference>
<dbReference type="InterPro" id="IPR010347">
    <property type="entry name" value="Tdp1"/>
</dbReference>
<dbReference type="KEGG" id="sind:105158269"/>
<gene>
    <name evidence="8" type="primary">LOC105158269</name>
</gene>
<evidence type="ECO:0000313" key="7">
    <source>
        <dbReference type="Proteomes" id="UP000504604"/>
    </source>
</evidence>
<dbReference type="SUPFAM" id="SSF49879">
    <property type="entry name" value="SMAD/FHA domain"/>
    <property type="match status" value="1"/>
</dbReference>
<dbReference type="SUPFAM" id="SSF56024">
    <property type="entry name" value="Phospholipase D/nuclease"/>
    <property type="match status" value="2"/>
</dbReference>
<feature type="active site" description="Nucleophile" evidence="3">
    <location>
        <position position="484"/>
    </location>
</feature>
<dbReference type="OrthoDB" id="47785at2759"/>
<evidence type="ECO:0000256" key="2">
    <source>
        <dbReference type="ARBA" id="ARBA00022801"/>
    </source>
</evidence>
<dbReference type="CDD" id="cd09123">
    <property type="entry name" value="PLDc_Tdp1_2"/>
    <property type="match status" value="1"/>
</dbReference>
<dbReference type="Pfam" id="PF08797">
    <property type="entry name" value="HIRAN"/>
    <property type="match status" value="1"/>
</dbReference>
<dbReference type="FunCoup" id="A0A6I9ST72">
    <property type="interactions" value="28"/>
</dbReference>
<dbReference type="Gene3D" id="3.30.70.2330">
    <property type="match status" value="1"/>
</dbReference>
<protein>
    <submittedName>
        <fullName evidence="8">Uncharacterized protein LOC105158269</fullName>
    </submittedName>
</protein>
<evidence type="ECO:0000259" key="6">
    <source>
        <dbReference type="PROSITE" id="PS50006"/>
    </source>
</evidence>
<dbReference type="AlphaFoldDB" id="A0A6I9ST72"/>
<proteinExistence type="predicted"/>
<dbReference type="Gene3D" id="3.30.870.10">
    <property type="entry name" value="Endonuclease Chain A"/>
    <property type="match status" value="2"/>
</dbReference>
<dbReference type="Gramene" id="SIN_1021996.t">
    <property type="protein sequence ID" value="SIN_1021996.t"/>
    <property type="gene ID" value="SIN_1021996"/>
</dbReference>
<dbReference type="InterPro" id="IPR008984">
    <property type="entry name" value="SMAD_FHA_dom_sf"/>
</dbReference>
<dbReference type="SMART" id="SM00240">
    <property type="entry name" value="FHA"/>
    <property type="match status" value="1"/>
</dbReference>
<dbReference type="Pfam" id="PF06087">
    <property type="entry name" value="Tyr-DNA_phospho"/>
    <property type="match status" value="2"/>
</dbReference>
<dbReference type="GO" id="GO:0016818">
    <property type="term" value="F:hydrolase activity, acting on acid anhydrides, in phosphorus-containing anhydrides"/>
    <property type="evidence" value="ECO:0007669"/>
    <property type="project" value="InterPro"/>
</dbReference>
<keyword evidence="2" id="KW-0378">Hydrolase</keyword>
<dbReference type="InterPro" id="IPR014905">
    <property type="entry name" value="HIRAN"/>
</dbReference>
<dbReference type="CDD" id="cd09122">
    <property type="entry name" value="PLDc_Tdp1_1"/>
    <property type="match status" value="1"/>
</dbReference>
<feature type="site" description="Interaction with DNA" evidence="5">
    <location>
        <position position="941"/>
    </location>
</feature>
<feature type="binding site" evidence="4">
    <location>
        <position position="916"/>
    </location>
    <ligand>
        <name>substrate</name>
    </ligand>
</feature>
<evidence type="ECO:0000256" key="4">
    <source>
        <dbReference type="PIRSR" id="PIRSR610347-2"/>
    </source>
</evidence>
<dbReference type="InParanoid" id="A0A6I9ST72"/>
<evidence type="ECO:0000256" key="3">
    <source>
        <dbReference type="PIRSR" id="PIRSR610347-1"/>
    </source>
</evidence>
<dbReference type="Pfam" id="PF00498">
    <property type="entry name" value="FHA"/>
    <property type="match status" value="1"/>
</dbReference>
<dbReference type="Gene3D" id="2.60.200.20">
    <property type="match status" value="1"/>
</dbReference>
<feature type="domain" description="FHA" evidence="6">
    <location>
        <begin position="70"/>
        <end position="136"/>
    </location>
</feature>
<evidence type="ECO:0000256" key="5">
    <source>
        <dbReference type="PIRSR" id="PIRSR610347-3"/>
    </source>
</evidence>
<feature type="binding site" evidence="4">
    <location>
        <position position="486"/>
    </location>
    <ligand>
        <name>substrate</name>
    </ligand>
</feature>
<dbReference type="CDD" id="cd00060">
    <property type="entry name" value="FHA"/>
    <property type="match status" value="1"/>
</dbReference>
<evidence type="ECO:0000313" key="8">
    <source>
        <dbReference type="RefSeq" id="XP_011073261.1"/>
    </source>
</evidence>
<evidence type="ECO:0000256" key="1">
    <source>
        <dbReference type="ARBA" id="ARBA00022723"/>
    </source>
</evidence>
<dbReference type="PANTHER" id="PTHR12415">
    <property type="entry name" value="TYROSYL-DNA PHOSPHODIESTERASE 1"/>
    <property type="match status" value="1"/>
</dbReference>
<keyword evidence="7" id="KW-1185">Reference proteome</keyword>
<dbReference type="GO" id="GO:0003676">
    <property type="term" value="F:nucleic acid binding"/>
    <property type="evidence" value="ECO:0007669"/>
    <property type="project" value="InterPro"/>
</dbReference>
<dbReference type="PANTHER" id="PTHR12415:SF3">
    <property type="entry name" value="OS04G0403400 PROTEIN"/>
    <property type="match status" value="1"/>
</dbReference>
<accession>A0A6I9ST72</accession>
<dbReference type="PROSITE" id="PS50006">
    <property type="entry name" value="FHA_DOMAIN"/>
    <property type="match status" value="1"/>
</dbReference>
<dbReference type="GO" id="GO:0006281">
    <property type="term" value="P:DNA repair"/>
    <property type="evidence" value="ECO:0007669"/>
    <property type="project" value="InterPro"/>
</dbReference>
<reference evidence="8" key="1">
    <citation type="submission" date="2025-08" db="UniProtKB">
        <authorList>
            <consortium name="RefSeq"/>
        </authorList>
    </citation>
    <scope>IDENTIFICATION</scope>
</reference>
<dbReference type="GO" id="GO:0005634">
    <property type="term" value="C:nucleus"/>
    <property type="evidence" value="ECO:0007669"/>
    <property type="project" value="InterPro"/>
</dbReference>
<dbReference type="GO" id="GO:0008270">
    <property type="term" value="F:zinc ion binding"/>
    <property type="evidence" value="ECO:0007669"/>
    <property type="project" value="InterPro"/>
</dbReference>
<organism evidence="7 8">
    <name type="scientific">Sesamum indicum</name>
    <name type="common">Oriental sesame</name>
    <name type="synonym">Sesamum orientale</name>
    <dbReference type="NCBI Taxonomy" id="4182"/>
    <lineage>
        <taxon>Eukaryota</taxon>
        <taxon>Viridiplantae</taxon>
        <taxon>Streptophyta</taxon>
        <taxon>Embryophyta</taxon>
        <taxon>Tracheophyta</taxon>
        <taxon>Spermatophyta</taxon>
        <taxon>Magnoliopsida</taxon>
        <taxon>eudicotyledons</taxon>
        <taxon>Gunneridae</taxon>
        <taxon>Pentapetalae</taxon>
        <taxon>asterids</taxon>
        <taxon>lamiids</taxon>
        <taxon>Lamiales</taxon>
        <taxon>Pedaliaceae</taxon>
        <taxon>Sesamum</taxon>
    </lineage>
</organism>
<name>A0A6I9ST72_SESIN</name>
<sequence length="1092" mass="121763">MNTSSDSSFSFQAKRERQKQFKCLVPPGKKPRRNTVKKAVLHIKTLGLPLISGSTGQFCKSLCLEPHKPYTIGRKLRFCDFIFSDRRVSKRHCQLYFDSLEKKIYLSDGLFLDYSVCSDSVSRVSTNGVFVNGVRIGGVAEVGVGDVVGLICRNEEVCGLGVSIGFLVEKTAFVEEVDYRSLIQLNPCGVHPEQASLALGCDRLMDDTGVLLSWCRDILCSDDPVSYIRKCVVLDQRKRIDLAFRNGLKKYSALLLDNGCLNGGLQSGCRNRKRVYSREIETVENGDVKRGKEIIVVPERNTELKCSDVGTTSNADIARQSCAGCIDIENGVIASDYPSGLYLEGRDLFQCGDQLDEKSYAKCILPPGKKFYLNHLQFRGQEVEKTGDDVSLRELFHPIENLKQVFIATFTSDILWFLSYCNIPPNLPVTIASHSAERCWSVDPDKRTSVPFSDFPNLTLVYPPFPEVIAFNRDRKNLGIACHHPKLFVLQREDSLRVVITSANLVANQWHNVTNTVWWQDFPRLSTPNCFSLFTQLSNGEVNIDSKSDFAAHLAGFMSSLVSDVPSQAHWILELIKYDFRGAAGYLIASVPGIHSQRRAFIHEPKNHLLGRRHKLGSCGLKFLSSVEASVVGLSHIYRARADSNGEQLKKLALFLGKRHENMDGMSEIILRRDANIPADGNAVSVLVPNPEDSSMGDSVQLGFLPRNVAKWVAPLSDIGLIAFSAYIHPKEVLAAALEGSNNKIKLVLNVYTGPAFSTISEVTKLEYVSAICSLVASSQRYAGLWRLKEVLGQYKWPEHLESEFVFGSSSVGSVNAQFLAAFSAAAGKRSVPFSDSEESDPDWGCWNASQELKNPSVRIIFPSIERVKNNRSGIMASRRILCFSQKTWQRLKNVGIVHDAIPYPSDRIGFPMHVKVGRRRFESKDGSSFGWVYCGSHNFSAAAWGRPMSDRQLNGIVRNTSVLGSRLHISNYELGIIFIVPPPETVDHVKQDTRNLDDIVLPFVMPPPKYRPRDQPATAQAIREALAELSEQEREINEAVLALSGGLMEEVITEEEEEEVIETAQYVAQEKEDEKAYADKLWSQVDSSQSC</sequence>
<dbReference type="Proteomes" id="UP000504604">
    <property type="component" value="Linkage group LG3"/>
</dbReference>
<dbReference type="GeneID" id="105158269"/>
<dbReference type="InterPro" id="IPR000253">
    <property type="entry name" value="FHA_dom"/>
</dbReference>
<dbReference type="GO" id="GO:0008081">
    <property type="term" value="F:phosphoric diester hydrolase activity"/>
    <property type="evidence" value="ECO:0007669"/>
    <property type="project" value="InterPro"/>
</dbReference>
<keyword evidence="1" id="KW-0479">Metal-binding</keyword>
<feature type="active site" description="Proton donor/acceptor" evidence="3">
    <location>
        <position position="914"/>
    </location>
</feature>